<dbReference type="InterPro" id="IPR001138">
    <property type="entry name" value="Zn2Cys6_DnaBD"/>
</dbReference>
<dbReference type="CDD" id="cd12148">
    <property type="entry name" value="fungal_TF_MHR"/>
    <property type="match status" value="1"/>
</dbReference>
<evidence type="ECO:0000256" key="5">
    <source>
        <dbReference type="ARBA" id="ARBA00023242"/>
    </source>
</evidence>
<evidence type="ECO:0000256" key="1">
    <source>
        <dbReference type="ARBA" id="ARBA00004123"/>
    </source>
</evidence>
<dbReference type="GO" id="GO:0003677">
    <property type="term" value="F:DNA binding"/>
    <property type="evidence" value="ECO:0007669"/>
    <property type="project" value="InterPro"/>
</dbReference>
<feature type="compositionally biased region" description="Basic and acidic residues" evidence="6">
    <location>
        <begin position="80"/>
        <end position="93"/>
    </location>
</feature>
<dbReference type="OrthoDB" id="4456959at2759"/>
<evidence type="ECO:0000313" key="9">
    <source>
        <dbReference type="Proteomes" id="UP000536711"/>
    </source>
</evidence>
<evidence type="ECO:0000256" key="3">
    <source>
        <dbReference type="ARBA" id="ARBA00023015"/>
    </source>
</evidence>
<feature type="region of interest" description="Disordered" evidence="6">
    <location>
        <begin position="1"/>
        <end position="22"/>
    </location>
</feature>
<dbReference type="GO" id="GO:0006351">
    <property type="term" value="P:DNA-templated transcription"/>
    <property type="evidence" value="ECO:0007669"/>
    <property type="project" value="InterPro"/>
</dbReference>
<dbReference type="PANTHER" id="PTHR47338">
    <property type="entry name" value="ZN(II)2CYS6 TRANSCRIPTION FACTOR (EUROFUNG)-RELATED"/>
    <property type="match status" value="1"/>
</dbReference>
<dbReference type="Pfam" id="PF00172">
    <property type="entry name" value="Zn_clus"/>
    <property type="match status" value="1"/>
</dbReference>
<dbReference type="SUPFAM" id="SSF57701">
    <property type="entry name" value="Zn2/Cys6 DNA-binding domain"/>
    <property type="match status" value="1"/>
</dbReference>
<dbReference type="Pfam" id="PF04082">
    <property type="entry name" value="Fungal_trans"/>
    <property type="match status" value="1"/>
</dbReference>
<dbReference type="PROSITE" id="PS00463">
    <property type="entry name" value="ZN2_CY6_FUNGAL_1"/>
    <property type="match status" value="1"/>
</dbReference>
<proteinExistence type="predicted"/>
<feature type="compositionally biased region" description="Polar residues" evidence="6">
    <location>
        <begin position="156"/>
        <end position="166"/>
    </location>
</feature>
<dbReference type="Proteomes" id="UP000536711">
    <property type="component" value="Unassembled WGS sequence"/>
</dbReference>
<feature type="domain" description="Zn(2)-C6 fungal-type" evidence="7">
    <location>
        <begin position="15"/>
        <end position="45"/>
    </location>
</feature>
<dbReference type="GO" id="GO:0008270">
    <property type="term" value="F:zinc ion binding"/>
    <property type="evidence" value="ECO:0007669"/>
    <property type="project" value="InterPro"/>
</dbReference>
<sequence>MNLSHDDSPEAELPSCSGCRKRKLKCSRQRPACSNCERLGAPCVYENRRTKPGLKGGAVESLNQRLEKVEKALFGSDNGEGTRESEGTKRDLSGSRASNTSSTPLEAVLSTLAGELQKLNQNIEPTRKRQYEYDPYRKVSEIFKRRRQDEAEEQRVSSNGDVTQRQTRQDSLGRIDIIQDHLDKLIEAHFDNVQPWIPMVIMRGFYERLQKETEQRMTIVLEAMMIASLRYVEINGNTLDNTFINSETPRLRKSVMMNAMEGLKTENMQALIMIAFTEIGNGNLEKAWPVIGSLTRMVEYMGLSVEPEVCQRKRGLLSDSSSLPEPRDWLEEEERRRIFWNVFILDRISSIIKGWSPGIDSADVHRRLPICGGSWFHNEPAVTPYFGNWDKPTVQNSHGTSTYSVGSNPGVANGPASTHNIRISDKATGDISKIGALAYYIQSIDSLCQISQSFLQPAVDFTNRQEVSLWLTKFKELDLRLVHWKMYLPQQWKDSGVSRKIMPGVMDPSMTLANATHNTSVILLHECIAYPDTELLSLNLPSHFSAENCLNAAIETANITTKYLEGYPSARAVPPQMGICAFVSARTLLVHSQYYNTPLTKEFKNLMDNLTDIYEPGKLLEHKEEVAATEEDQEAPEKPTAAELKTYYKASLLGLQHLQRQYRQRATEQSRILAHITESVEPSILSAVLGQVKEEHPKGYTLRQLLRALKDDLALSVSTTIREITQKYLKVLDDASKARQSPEQWLQRWQEAYTQARSELQAVIRRNPSGRGYAVHATLGNRSDKPKKHNNCPYKRDNHWWKAEECALLIYAVTRTAPRHVKKPSEGELDRIRKELDRPFWKWLKPKVMRNGGEASSFAQGNPGSTAYPGNLINFILSPDILAEIERNIQLHIAHKGPLHPLTNSTLLDTCGATHLVNWVALLEKGSFVPTYGDYVEAGDTSFPILGKGTRVIRKIVNGPSGAKTQSLTLSDVIVVEGFHTNIVSEALLRTSGAWYSEFDCSLRWGNPSESVILIQL</sequence>
<protein>
    <recommendedName>
        <fullName evidence="7">Zn(2)-C6 fungal-type domain-containing protein</fullName>
    </recommendedName>
</protein>
<feature type="compositionally biased region" description="Polar residues" evidence="6">
    <location>
        <begin position="95"/>
        <end position="104"/>
    </location>
</feature>
<evidence type="ECO:0000313" key="8">
    <source>
        <dbReference type="EMBL" id="KAF4444331.1"/>
    </source>
</evidence>
<gene>
    <name evidence="8" type="ORF">FACUT_726</name>
</gene>
<dbReference type="InterPro" id="IPR036864">
    <property type="entry name" value="Zn2-C6_fun-type_DNA-bd_sf"/>
</dbReference>
<keyword evidence="9" id="KW-1185">Reference proteome</keyword>
<organism evidence="8 9">
    <name type="scientific">Fusarium acutatum</name>
    <dbReference type="NCBI Taxonomy" id="78861"/>
    <lineage>
        <taxon>Eukaryota</taxon>
        <taxon>Fungi</taxon>
        <taxon>Dikarya</taxon>
        <taxon>Ascomycota</taxon>
        <taxon>Pezizomycotina</taxon>
        <taxon>Sordariomycetes</taxon>
        <taxon>Hypocreomycetidae</taxon>
        <taxon>Hypocreales</taxon>
        <taxon>Nectriaceae</taxon>
        <taxon>Fusarium</taxon>
        <taxon>Fusarium fujikuroi species complex</taxon>
    </lineage>
</organism>
<dbReference type="SMART" id="SM00066">
    <property type="entry name" value="GAL4"/>
    <property type="match status" value="1"/>
</dbReference>
<dbReference type="GO" id="GO:0005634">
    <property type="term" value="C:nucleus"/>
    <property type="evidence" value="ECO:0007669"/>
    <property type="project" value="UniProtKB-SubCell"/>
</dbReference>
<dbReference type="Gene3D" id="4.10.240.10">
    <property type="entry name" value="Zn(2)-C6 fungal-type DNA-binding domain"/>
    <property type="match status" value="1"/>
</dbReference>
<dbReference type="CDD" id="cd00067">
    <property type="entry name" value="GAL4"/>
    <property type="match status" value="1"/>
</dbReference>
<evidence type="ECO:0000256" key="6">
    <source>
        <dbReference type="SAM" id="MobiDB-lite"/>
    </source>
</evidence>
<name>A0A8H4NU12_9HYPO</name>
<keyword evidence="3" id="KW-0805">Transcription regulation</keyword>
<dbReference type="SMART" id="SM00906">
    <property type="entry name" value="Fungal_trans"/>
    <property type="match status" value="1"/>
</dbReference>
<comment type="subcellular location">
    <subcellularLocation>
        <location evidence="1">Nucleus</location>
    </subcellularLocation>
</comment>
<reference evidence="8 9" key="1">
    <citation type="submission" date="2020-01" db="EMBL/GenBank/DDBJ databases">
        <title>Identification and distribution of gene clusters putatively required for synthesis of sphingolipid metabolism inhibitors in phylogenetically diverse species of the filamentous fungus Fusarium.</title>
        <authorList>
            <person name="Kim H.-S."/>
            <person name="Busman M."/>
            <person name="Brown D.W."/>
            <person name="Divon H."/>
            <person name="Uhlig S."/>
            <person name="Proctor R.H."/>
        </authorList>
    </citation>
    <scope>NUCLEOTIDE SEQUENCE [LARGE SCALE GENOMIC DNA]</scope>
    <source>
        <strain evidence="8 9">NRRL 13308</strain>
    </source>
</reference>
<comment type="caution">
    <text evidence="8">The sequence shown here is derived from an EMBL/GenBank/DDBJ whole genome shotgun (WGS) entry which is preliminary data.</text>
</comment>
<keyword evidence="2" id="KW-0479">Metal-binding</keyword>
<feature type="region of interest" description="Disordered" evidence="6">
    <location>
        <begin position="70"/>
        <end position="104"/>
    </location>
</feature>
<evidence type="ECO:0000256" key="2">
    <source>
        <dbReference type="ARBA" id="ARBA00022723"/>
    </source>
</evidence>
<dbReference type="GO" id="GO:0000981">
    <property type="term" value="F:DNA-binding transcription factor activity, RNA polymerase II-specific"/>
    <property type="evidence" value="ECO:0007669"/>
    <property type="project" value="InterPro"/>
</dbReference>
<feature type="region of interest" description="Disordered" evidence="6">
    <location>
        <begin position="147"/>
        <end position="168"/>
    </location>
</feature>
<dbReference type="PROSITE" id="PS50048">
    <property type="entry name" value="ZN2_CY6_FUNGAL_2"/>
    <property type="match status" value="1"/>
</dbReference>
<evidence type="ECO:0000259" key="7">
    <source>
        <dbReference type="PROSITE" id="PS50048"/>
    </source>
</evidence>
<dbReference type="EMBL" id="JAADJF010000016">
    <property type="protein sequence ID" value="KAF4444331.1"/>
    <property type="molecule type" value="Genomic_DNA"/>
</dbReference>
<dbReference type="InterPro" id="IPR050815">
    <property type="entry name" value="TF_fung"/>
</dbReference>
<keyword evidence="4" id="KW-0804">Transcription</keyword>
<dbReference type="InterPro" id="IPR007219">
    <property type="entry name" value="XnlR_reg_dom"/>
</dbReference>
<dbReference type="PANTHER" id="PTHR47338:SF23">
    <property type="entry name" value="ZN(II)2CYS6 TRANSCRIPTION FACTOR (EUROFUNG)"/>
    <property type="match status" value="1"/>
</dbReference>
<keyword evidence="5" id="KW-0539">Nucleus</keyword>
<evidence type="ECO:0000256" key="4">
    <source>
        <dbReference type="ARBA" id="ARBA00023163"/>
    </source>
</evidence>
<dbReference type="AlphaFoldDB" id="A0A8H4NU12"/>
<accession>A0A8H4NU12</accession>